<dbReference type="SUPFAM" id="SSF51735">
    <property type="entry name" value="NAD(P)-binding Rossmann-fold domains"/>
    <property type="match status" value="1"/>
</dbReference>
<dbReference type="InterPro" id="IPR036291">
    <property type="entry name" value="NAD(P)-bd_dom_sf"/>
</dbReference>
<feature type="domain" description="CoA-binding" evidence="1">
    <location>
        <begin position="11"/>
        <end position="110"/>
    </location>
</feature>
<dbReference type="PANTHER" id="PTHR33303:SF2">
    <property type="entry name" value="COA-BINDING DOMAIN-CONTAINING PROTEIN"/>
    <property type="match status" value="1"/>
</dbReference>
<dbReference type="SMART" id="SM00881">
    <property type="entry name" value="CoA_binding"/>
    <property type="match status" value="1"/>
</dbReference>
<dbReference type="PANTHER" id="PTHR33303">
    <property type="entry name" value="CYTOPLASMIC PROTEIN-RELATED"/>
    <property type="match status" value="1"/>
</dbReference>
<evidence type="ECO:0000259" key="1">
    <source>
        <dbReference type="SMART" id="SM00881"/>
    </source>
</evidence>
<dbReference type="AlphaFoldDB" id="A0A844AYH9"/>
<protein>
    <submittedName>
        <fullName evidence="2">CoA-binding protein</fullName>
    </submittedName>
</protein>
<dbReference type="InterPro" id="IPR003781">
    <property type="entry name" value="CoA-bd"/>
</dbReference>
<comment type="caution">
    <text evidence="2">The sequence shown here is derived from an EMBL/GenBank/DDBJ whole genome shotgun (WGS) entry which is preliminary data.</text>
</comment>
<dbReference type="Proteomes" id="UP000487350">
    <property type="component" value="Unassembled WGS sequence"/>
</dbReference>
<proteinExistence type="predicted"/>
<dbReference type="OrthoDB" id="9804695at2"/>
<name>A0A844AYH9_9BURK</name>
<keyword evidence="3" id="KW-1185">Reference proteome</keyword>
<organism evidence="2 3">
    <name type="scientific">Caenimonas koreensis DSM 17982</name>
    <dbReference type="NCBI Taxonomy" id="1121255"/>
    <lineage>
        <taxon>Bacteria</taxon>
        <taxon>Pseudomonadati</taxon>
        <taxon>Pseudomonadota</taxon>
        <taxon>Betaproteobacteria</taxon>
        <taxon>Burkholderiales</taxon>
        <taxon>Comamonadaceae</taxon>
        <taxon>Caenimonas</taxon>
    </lineage>
</organism>
<dbReference type="EMBL" id="WJBU01000024">
    <property type="protein sequence ID" value="MRD49415.1"/>
    <property type="molecule type" value="Genomic_DNA"/>
</dbReference>
<evidence type="ECO:0000313" key="3">
    <source>
        <dbReference type="Proteomes" id="UP000487350"/>
    </source>
</evidence>
<accession>A0A844AYH9</accession>
<dbReference type="RefSeq" id="WP_153586727.1">
    <property type="nucleotide sequence ID" value="NZ_WJBU01000024.1"/>
</dbReference>
<evidence type="ECO:0000313" key="2">
    <source>
        <dbReference type="EMBL" id="MRD49415.1"/>
    </source>
</evidence>
<reference evidence="2 3" key="1">
    <citation type="submission" date="2019-11" db="EMBL/GenBank/DDBJ databases">
        <title>Caenimonas koreensis gen. nov., sp. nov., isolated from activated sludge.</title>
        <authorList>
            <person name="Seung H.R."/>
        </authorList>
    </citation>
    <scope>NUCLEOTIDE SEQUENCE [LARGE SCALE GENOMIC DNA]</scope>
    <source>
        <strain evidence="2 3">EMB320</strain>
    </source>
</reference>
<dbReference type="Gene3D" id="3.40.50.720">
    <property type="entry name" value="NAD(P)-binding Rossmann-like Domain"/>
    <property type="match status" value="1"/>
</dbReference>
<sequence>MNSISELRRILGTCKTIAIVGLSPQWHRPSFFVAKYAQAHGYRVVPVNPSATQILGEPCYPSVTAAAQALAAQGQKIDMVDCFRRTEDIGPIADEAIAIGAKCLWQQIGVVNEEAAAKARAAGLDTVMDRCVKIEHARLFGGLNWAGVNTKVISSRRPQQLPY</sequence>
<gene>
    <name evidence="2" type="ORF">GHT07_19255</name>
</gene>
<dbReference type="Pfam" id="PF13380">
    <property type="entry name" value="CoA_binding_2"/>
    <property type="match status" value="1"/>
</dbReference>